<dbReference type="PANTHER" id="PTHR35526">
    <property type="entry name" value="ANTI-SIGMA-F FACTOR RSBW-RELATED"/>
    <property type="match status" value="1"/>
</dbReference>
<dbReference type="CDD" id="cd16936">
    <property type="entry name" value="HATPase_RsbW-like"/>
    <property type="match status" value="1"/>
</dbReference>
<organism evidence="3 4">
    <name type="scientific">Sphaerisporangium album</name>
    <dbReference type="NCBI Taxonomy" id="509200"/>
    <lineage>
        <taxon>Bacteria</taxon>
        <taxon>Bacillati</taxon>
        <taxon>Actinomycetota</taxon>
        <taxon>Actinomycetes</taxon>
        <taxon>Streptosporangiales</taxon>
        <taxon>Streptosporangiaceae</taxon>
        <taxon>Sphaerisporangium</taxon>
    </lineage>
</organism>
<name>A0A367FRC2_9ACTN</name>
<keyword evidence="1" id="KW-0808">Transferase</keyword>
<dbReference type="InterPro" id="IPR003594">
    <property type="entry name" value="HATPase_dom"/>
</dbReference>
<dbReference type="GO" id="GO:0005524">
    <property type="term" value="F:ATP binding"/>
    <property type="evidence" value="ECO:0007669"/>
    <property type="project" value="UniProtKB-KW"/>
</dbReference>
<feature type="domain" description="Histidine kinase/HSP90-like ATPase" evidence="2">
    <location>
        <begin position="16"/>
        <end position="129"/>
    </location>
</feature>
<keyword evidence="1" id="KW-0418">Kinase</keyword>
<evidence type="ECO:0000313" key="4">
    <source>
        <dbReference type="Proteomes" id="UP000253094"/>
    </source>
</evidence>
<keyword evidence="1" id="KW-0723">Serine/threonine-protein kinase</keyword>
<comment type="caution">
    <text evidence="3">The sequence shown here is derived from an EMBL/GenBank/DDBJ whole genome shotgun (WGS) entry which is preliminary data.</text>
</comment>
<evidence type="ECO:0000256" key="1">
    <source>
        <dbReference type="ARBA" id="ARBA00022527"/>
    </source>
</evidence>
<keyword evidence="3" id="KW-0547">Nucleotide-binding</keyword>
<keyword evidence="4" id="KW-1185">Reference proteome</keyword>
<dbReference type="GO" id="GO:0004674">
    <property type="term" value="F:protein serine/threonine kinase activity"/>
    <property type="evidence" value="ECO:0007669"/>
    <property type="project" value="UniProtKB-KW"/>
</dbReference>
<evidence type="ECO:0000259" key="2">
    <source>
        <dbReference type="Pfam" id="PF13581"/>
    </source>
</evidence>
<protein>
    <submittedName>
        <fullName evidence="3">ATP-binding protein</fullName>
    </submittedName>
</protein>
<dbReference type="Proteomes" id="UP000253094">
    <property type="component" value="Unassembled WGS sequence"/>
</dbReference>
<dbReference type="InterPro" id="IPR036890">
    <property type="entry name" value="HATPase_C_sf"/>
</dbReference>
<accession>A0A367FRC2</accession>
<proteinExistence type="predicted"/>
<dbReference type="OrthoDB" id="3480218at2"/>
<sequence length="148" mass="16211">MITIPGRLHSATWDIPYDLAAVRGVRHRVQEILTSWSLEDLADDVVLVVGELLGNAVSHGAPPIRLSLWRTRGALCVRVTDHGTGRPQHLAPDLEAVHGRGLAIVAALAGDAGVISRDGRPGTVVWARWAMKRDIDFDRPRVPEQRQP</sequence>
<dbReference type="SUPFAM" id="SSF55874">
    <property type="entry name" value="ATPase domain of HSP90 chaperone/DNA topoisomerase II/histidine kinase"/>
    <property type="match status" value="1"/>
</dbReference>
<dbReference type="PANTHER" id="PTHR35526:SF3">
    <property type="entry name" value="ANTI-SIGMA-F FACTOR RSBW"/>
    <property type="match status" value="1"/>
</dbReference>
<reference evidence="3 4" key="1">
    <citation type="submission" date="2018-06" db="EMBL/GenBank/DDBJ databases">
        <title>Sphaerisporangium craniellae sp. nov., isolated from a marine sponge in the South China Sea.</title>
        <authorList>
            <person name="Li L."/>
        </authorList>
    </citation>
    <scope>NUCLEOTIDE SEQUENCE [LARGE SCALE GENOMIC DNA]</scope>
    <source>
        <strain evidence="3 4">CCTCC AA 208026</strain>
    </source>
</reference>
<gene>
    <name evidence="3" type="ORF">DQ384_04970</name>
</gene>
<dbReference type="InterPro" id="IPR050267">
    <property type="entry name" value="Anti-sigma-factor_SerPK"/>
</dbReference>
<dbReference type="RefSeq" id="WP_114027454.1">
    <property type="nucleotide sequence ID" value="NZ_QOIL01000002.1"/>
</dbReference>
<dbReference type="Pfam" id="PF13581">
    <property type="entry name" value="HATPase_c_2"/>
    <property type="match status" value="1"/>
</dbReference>
<dbReference type="Gene3D" id="3.30.565.10">
    <property type="entry name" value="Histidine kinase-like ATPase, C-terminal domain"/>
    <property type="match status" value="1"/>
</dbReference>
<evidence type="ECO:0000313" key="3">
    <source>
        <dbReference type="EMBL" id="RCG32821.1"/>
    </source>
</evidence>
<keyword evidence="3" id="KW-0067">ATP-binding</keyword>
<dbReference type="AlphaFoldDB" id="A0A367FRC2"/>
<dbReference type="EMBL" id="QOIL01000002">
    <property type="protein sequence ID" value="RCG32821.1"/>
    <property type="molecule type" value="Genomic_DNA"/>
</dbReference>